<dbReference type="Proteomes" id="UP000887578">
    <property type="component" value="Unplaced"/>
</dbReference>
<protein>
    <submittedName>
        <fullName evidence="3">Uncharacterized protein</fullName>
    </submittedName>
</protein>
<evidence type="ECO:0000313" key="2">
    <source>
        <dbReference type="Proteomes" id="UP000887578"/>
    </source>
</evidence>
<feature type="compositionally biased region" description="Polar residues" evidence="1">
    <location>
        <begin position="394"/>
        <end position="404"/>
    </location>
</feature>
<accession>A0A914QW20</accession>
<evidence type="ECO:0000313" key="3">
    <source>
        <dbReference type="WBParaSite" id="PDA_v2.g8444.t1"/>
    </source>
</evidence>
<organism evidence="2 3">
    <name type="scientific">Panagrolaimus davidi</name>
    <dbReference type="NCBI Taxonomy" id="227884"/>
    <lineage>
        <taxon>Eukaryota</taxon>
        <taxon>Metazoa</taxon>
        <taxon>Ecdysozoa</taxon>
        <taxon>Nematoda</taxon>
        <taxon>Chromadorea</taxon>
        <taxon>Rhabditida</taxon>
        <taxon>Tylenchina</taxon>
        <taxon>Panagrolaimomorpha</taxon>
        <taxon>Panagrolaimoidea</taxon>
        <taxon>Panagrolaimidae</taxon>
        <taxon>Panagrolaimus</taxon>
    </lineage>
</organism>
<keyword evidence="2" id="KW-1185">Reference proteome</keyword>
<feature type="compositionally biased region" description="Low complexity" evidence="1">
    <location>
        <begin position="354"/>
        <end position="367"/>
    </location>
</feature>
<sequence length="404" mass="46628">MQSTQLKLDIRQNSAFKNLPFVPKAIFMPPKQEKGTKALTIFELREQALSTPMILISDRNWNTGRFYTDKGKPKYKFDEISTGGGGNFCSCCARCCSQGETTQISQMMVMDFSMIYDSINNSFANIFSYENLLEKSKVKCTCVHSCNEIPKKLQFILPTLCPGKWKTQIITKLCSECIGCFKEEADKVATEYLENKIIFMEVDDNDGDIVEGDIERERKRQVDDRKNEENNKKSKNELASETVIPQVNNEDAPMDQQIDASFYQDPQIYHNFQQPYYTSENLGTTNDVFYTDQVVPPDNYYYNSQYDNNYEPTFTDNFCAVHSNTEFNSNFHMSSYQSEQQPQNYEQFMFYEPQEQQQQHSFSSTSQWYNNGSPSSSTFLEPMQPGPSAYNFPNLPQQNSGNNN</sequence>
<feature type="compositionally biased region" description="Polar residues" evidence="1">
    <location>
        <begin position="368"/>
        <end position="379"/>
    </location>
</feature>
<evidence type="ECO:0000256" key="1">
    <source>
        <dbReference type="SAM" id="MobiDB-lite"/>
    </source>
</evidence>
<proteinExistence type="predicted"/>
<feature type="region of interest" description="Disordered" evidence="1">
    <location>
        <begin position="210"/>
        <end position="241"/>
    </location>
</feature>
<dbReference type="WBParaSite" id="PDA_v2.g8444.t1">
    <property type="protein sequence ID" value="PDA_v2.g8444.t1"/>
    <property type="gene ID" value="PDA_v2.g8444"/>
</dbReference>
<feature type="compositionally biased region" description="Basic and acidic residues" evidence="1">
    <location>
        <begin position="213"/>
        <end position="238"/>
    </location>
</feature>
<name>A0A914QW20_9BILA</name>
<dbReference type="AlphaFoldDB" id="A0A914QW20"/>
<feature type="region of interest" description="Disordered" evidence="1">
    <location>
        <begin position="354"/>
        <end position="404"/>
    </location>
</feature>
<reference evidence="3" key="1">
    <citation type="submission" date="2022-11" db="UniProtKB">
        <authorList>
            <consortium name="WormBaseParasite"/>
        </authorList>
    </citation>
    <scope>IDENTIFICATION</scope>
</reference>